<dbReference type="Gene3D" id="3.30.70.1290">
    <property type="entry name" value="Transposase IS200-like"/>
    <property type="match status" value="1"/>
</dbReference>
<evidence type="ECO:0000259" key="1">
    <source>
        <dbReference type="SMART" id="SM01321"/>
    </source>
</evidence>
<dbReference type="InterPro" id="IPR002686">
    <property type="entry name" value="Transposase_17"/>
</dbReference>
<feature type="domain" description="Transposase IS200-like" evidence="1">
    <location>
        <begin position="43"/>
        <end position="186"/>
    </location>
</feature>
<dbReference type="PANTHER" id="PTHR36966">
    <property type="entry name" value="REP-ASSOCIATED TYROSINE TRANSPOSASE"/>
    <property type="match status" value="1"/>
</dbReference>
<dbReference type="EMBL" id="JAMDKF010000026">
    <property type="protein sequence ID" value="MEE6042235.1"/>
    <property type="molecule type" value="Genomic_DNA"/>
</dbReference>
<gene>
    <name evidence="2" type="ORF">M5S13_10135</name>
</gene>
<dbReference type="RefSeq" id="WP_226537674.1">
    <property type="nucleotide sequence ID" value="NZ_CP081939.1"/>
</dbReference>
<evidence type="ECO:0000313" key="2">
    <source>
        <dbReference type="EMBL" id="MEE6042235.1"/>
    </source>
</evidence>
<proteinExistence type="predicted"/>
<sequence>MYYNRRGDNLAYYRKFPYVIKNMKYNPDLHKRRSLRLKSYDYSSEGCYFVTICCADRLPLFGMVDDQKMYLNEYGQIANDEWFNSLNKRNGIELNEFIVMPNHIHGIITLTEDFHQAHQIRHRGVCDTPLQSPTHTLGAIIRGYKGAVTSRLKEYLGENIWQRNYYEHIIRNEKSYLKIAEYISNNPITWKNDRFFIKNRG</sequence>
<dbReference type="SUPFAM" id="SSF143422">
    <property type="entry name" value="Transposase IS200-like"/>
    <property type="match status" value="1"/>
</dbReference>
<keyword evidence="3" id="KW-1185">Reference proteome</keyword>
<organism evidence="2 3">
    <name type="scientific">Avibacterium paragallinarum</name>
    <name type="common">Haemophilus gallinarum</name>
    <dbReference type="NCBI Taxonomy" id="728"/>
    <lineage>
        <taxon>Bacteria</taxon>
        <taxon>Pseudomonadati</taxon>
        <taxon>Pseudomonadota</taxon>
        <taxon>Gammaproteobacteria</taxon>
        <taxon>Pasteurellales</taxon>
        <taxon>Pasteurellaceae</taxon>
        <taxon>Avibacterium</taxon>
    </lineage>
</organism>
<comment type="caution">
    <text evidence="2">The sequence shown here is derived from an EMBL/GenBank/DDBJ whole genome shotgun (WGS) entry which is preliminary data.</text>
</comment>
<name>A0ABU7QKE2_AVIPA</name>
<protein>
    <recommendedName>
        <fullName evidence="1">Transposase IS200-like domain-containing protein</fullName>
    </recommendedName>
</protein>
<dbReference type="Proteomes" id="UP001347884">
    <property type="component" value="Unassembled WGS sequence"/>
</dbReference>
<accession>A0ABU7QKE2</accession>
<dbReference type="InterPro" id="IPR052715">
    <property type="entry name" value="RAYT_transposase"/>
</dbReference>
<evidence type="ECO:0000313" key="3">
    <source>
        <dbReference type="Proteomes" id="UP001347884"/>
    </source>
</evidence>
<dbReference type="SMART" id="SM01321">
    <property type="entry name" value="Y1_Tnp"/>
    <property type="match status" value="1"/>
</dbReference>
<dbReference type="InterPro" id="IPR036515">
    <property type="entry name" value="Transposase_17_sf"/>
</dbReference>
<dbReference type="PANTHER" id="PTHR36966:SF1">
    <property type="entry name" value="REP-ASSOCIATED TYROSINE TRANSPOSASE"/>
    <property type="match status" value="1"/>
</dbReference>
<reference evidence="2 3" key="1">
    <citation type="journal article" date="2022" name="Front. Microbiol.">
        <title>Commensal bacteria contribute to the growth of multidrug-resistant Avibacterium paragallinarum in chickens.</title>
        <authorList>
            <person name="Zhu J."/>
            <person name="Chen Y."/>
            <person name="Wu Y."/>
            <person name="Wang Y."/>
            <person name="Zhu K."/>
        </authorList>
    </citation>
    <scope>NUCLEOTIDE SEQUENCE [LARGE SCALE GENOMIC DNA]</scope>
    <source>
        <strain evidence="2 3">AV25</strain>
    </source>
</reference>